<dbReference type="OrthoDB" id="119951at2"/>
<dbReference type="HOGENOM" id="CLU_020027_11_2_6"/>
<dbReference type="InterPro" id="IPR012338">
    <property type="entry name" value="Beta-lactam/transpept-like"/>
</dbReference>
<dbReference type="Gene3D" id="3.40.710.10">
    <property type="entry name" value="DD-peptidase/beta-lactamase superfamily"/>
    <property type="match status" value="1"/>
</dbReference>
<evidence type="ECO:0000313" key="3">
    <source>
        <dbReference type="EMBL" id="TYP17254.1"/>
    </source>
</evidence>
<dbReference type="Proteomes" id="UP000324170">
    <property type="component" value="Unassembled WGS sequence"/>
</dbReference>
<dbReference type="InterPro" id="IPR001466">
    <property type="entry name" value="Beta-lactam-related"/>
</dbReference>
<gene>
    <name evidence="2" type="primary">estB</name>
    <name evidence="3" type="ORF">LY16_00138</name>
    <name evidence="2" type="ORF">XDD1_1661</name>
</gene>
<sequence>MKYLSPSLSVIDLTNKLDSIFLESITRKKLAGAVATVSYKGNIIYRKAHGLSCLKSHAPMKTETKFRLSSISKPIVTAALLRLVVADEVKLEDPVTNWLPYFTPKDRNGNQPEINLHQLITHSSGLSYSFQEPSNSQYSNLKISDGLDCSGLSLEDNLKLLSKADLKFLPGKDWNYSLGLDVVGAVIEKVTNKNLEDAINELVSLPLNINELGFVCPSDVELAIPYFNDRSELSQINDSMCIPSPDNTGGFIKFSPSRAYNKKEYLSGGAGMYGDIDAITVILESLRNSNSFIKKEIRDSIFQPHISSRSMSLGPGWGFGYGGALLVDPDIANTPQKKGTLSWGGVYGHSWFIDPITELTVVLLTNTAYEGMMGDLTINLRDEIYRHIC</sequence>
<dbReference type="Pfam" id="PF00144">
    <property type="entry name" value="Beta-lactamase"/>
    <property type="match status" value="1"/>
</dbReference>
<dbReference type="AlphaFoldDB" id="A0A068QU41"/>
<feature type="domain" description="Beta-lactamase-related" evidence="1">
    <location>
        <begin position="22"/>
        <end position="373"/>
    </location>
</feature>
<dbReference type="KEGG" id="xdo:XDD1_1661"/>
<dbReference type="PANTHER" id="PTHR43283">
    <property type="entry name" value="BETA-LACTAMASE-RELATED"/>
    <property type="match status" value="1"/>
</dbReference>
<evidence type="ECO:0000313" key="5">
    <source>
        <dbReference type="Proteomes" id="UP000324170"/>
    </source>
</evidence>
<dbReference type="PANTHER" id="PTHR43283:SF3">
    <property type="entry name" value="BETA-LACTAMASE FAMILY PROTEIN (AFU_ORTHOLOGUE AFUA_5G07500)"/>
    <property type="match status" value="1"/>
</dbReference>
<accession>A0A068QU41</accession>
<name>A0A068QU41_9GAMM</name>
<reference evidence="3 5" key="2">
    <citation type="submission" date="2019-07" db="EMBL/GenBank/DDBJ databases">
        <title>Genomic Encyclopedia of Type Strains, Phase I: the one thousand microbial genomes (KMG-I) project.</title>
        <authorList>
            <person name="Kyrpides N."/>
        </authorList>
    </citation>
    <scope>NUCLEOTIDE SEQUENCE [LARGE SCALE GENOMIC DNA]</scope>
    <source>
        <strain evidence="3 5">DSM 17909</strain>
    </source>
</reference>
<keyword evidence="2" id="KW-0378">Hydrolase</keyword>
<keyword evidence="5" id="KW-1185">Reference proteome</keyword>
<evidence type="ECO:0000259" key="1">
    <source>
        <dbReference type="Pfam" id="PF00144"/>
    </source>
</evidence>
<dbReference type="SUPFAM" id="SSF56601">
    <property type="entry name" value="beta-lactamase/transpeptidase-like"/>
    <property type="match status" value="1"/>
</dbReference>
<dbReference type="GO" id="GO:0016787">
    <property type="term" value="F:hydrolase activity"/>
    <property type="evidence" value="ECO:0007669"/>
    <property type="project" value="UniProtKB-KW"/>
</dbReference>
<dbReference type="EMBL" id="FO704550">
    <property type="protein sequence ID" value="CDG17360.1"/>
    <property type="molecule type" value="Genomic_DNA"/>
</dbReference>
<evidence type="ECO:0000313" key="2">
    <source>
        <dbReference type="EMBL" id="CDG17360.1"/>
    </source>
</evidence>
<reference evidence="2 4" key="1">
    <citation type="submission" date="2013-07" db="EMBL/GenBank/DDBJ databases">
        <authorList>
            <person name="Genoscope - CEA"/>
        </authorList>
    </citation>
    <scope>NUCLEOTIDE SEQUENCE [LARGE SCALE GENOMIC DNA]</scope>
    <source>
        <strain evidence="2">FRM16</strain>
        <strain evidence="4">FRM16 / DSM 17909</strain>
    </source>
</reference>
<proteinExistence type="predicted"/>
<dbReference type="RefSeq" id="WP_045970088.1">
    <property type="nucleotide sequence ID" value="NZ_CAWMED010000001.1"/>
</dbReference>
<dbReference type="InterPro" id="IPR050789">
    <property type="entry name" value="Diverse_Enzym_Activities"/>
</dbReference>
<dbReference type="EMBL" id="VNHN01000001">
    <property type="protein sequence ID" value="TYP17254.1"/>
    <property type="molecule type" value="Genomic_DNA"/>
</dbReference>
<dbReference type="EC" id="3.1.1.-" evidence="2"/>
<dbReference type="STRING" id="351671.XDD1_1661"/>
<evidence type="ECO:0000313" key="4">
    <source>
        <dbReference type="Proteomes" id="UP000032721"/>
    </source>
</evidence>
<dbReference type="Proteomes" id="UP000032721">
    <property type="component" value="Chromosome"/>
</dbReference>
<organism evidence="2 4">
    <name type="scientific">Xenorhabdus doucetiae</name>
    <dbReference type="NCBI Taxonomy" id="351671"/>
    <lineage>
        <taxon>Bacteria</taxon>
        <taxon>Pseudomonadati</taxon>
        <taxon>Pseudomonadota</taxon>
        <taxon>Gammaproteobacteria</taxon>
        <taxon>Enterobacterales</taxon>
        <taxon>Morganellaceae</taxon>
        <taxon>Xenorhabdus</taxon>
    </lineage>
</organism>
<protein>
    <submittedName>
        <fullName evidence="3">CubicO group peptidase (Beta-lactamase class C family)</fullName>
    </submittedName>
    <submittedName>
        <fullName evidence="2">Esterase estB</fullName>
        <ecNumber evidence="2">3.1.1.-</ecNumber>
    </submittedName>
</protein>